<dbReference type="HOGENOM" id="CLU_1694395_0_0_5"/>
<accession>A0A0A7PJR4</accession>
<evidence type="ECO:0000256" key="1">
    <source>
        <dbReference type="SAM" id="SignalP"/>
    </source>
</evidence>
<dbReference type="OrthoDB" id="7432930at2"/>
<organism evidence="2 3">
    <name type="scientific">Sphingopyxis fribergensis</name>
    <dbReference type="NCBI Taxonomy" id="1515612"/>
    <lineage>
        <taxon>Bacteria</taxon>
        <taxon>Pseudomonadati</taxon>
        <taxon>Pseudomonadota</taxon>
        <taxon>Alphaproteobacteria</taxon>
        <taxon>Sphingomonadales</taxon>
        <taxon>Sphingomonadaceae</taxon>
        <taxon>Sphingopyxis</taxon>
    </lineage>
</organism>
<reference evidence="2 3" key="1">
    <citation type="journal article" date="2015" name="Int. J. Syst. Evol. Microbiol.">
        <title>Description of Sphingopyxis fribergensis sp. nov. - a soil bacterium with the ability to degrade styrene and phenylacetic acid.</title>
        <authorList>
            <person name="Oelschlagel M."/>
            <person name="Ruckert C."/>
            <person name="Kalinowski J."/>
            <person name="Schmidt G."/>
            <person name="Schlomann M."/>
            <person name="Tischler D."/>
        </authorList>
    </citation>
    <scope>NUCLEOTIDE SEQUENCE [LARGE SCALE GENOMIC DNA]</scope>
    <source>
        <strain evidence="2 3">Kp5.2</strain>
    </source>
</reference>
<dbReference type="KEGG" id="sphk:SKP52_16575"/>
<name>A0A0A7PJR4_9SPHN</name>
<dbReference type="SUPFAM" id="SSF54427">
    <property type="entry name" value="NTF2-like"/>
    <property type="match status" value="1"/>
</dbReference>
<gene>
    <name evidence="2" type="ORF">SKP52_16575</name>
</gene>
<protein>
    <recommendedName>
        <fullName evidence="4">DUF4440 domain-containing protein</fullName>
    </recommendedName>
</protein>
<keyword evidence="1" id="KW-0732">Signal</keyword>
<dbReference type="EMBL" id="CP009122">
    <property type="protein sequence ID" value="AJA10189.1"/>
    <property type="molecule type" value="Genomic_DNA"/>
</dbReference>
<feature type="signal peptide" evidence="1">
    <location>
        <begin position="1"/>
        <end position="23"/>
    </location>
</feature>
<dbReference type="AlphaFoldDB" id="A0A0A7PJR4"/>
<proteinExistence type="predicted"/>
<dbReference type="RefSeq" id="WP_148309167.1">
    <property type="nucleotide sequence ID" value="NZ_CP009122.1"/>
</dbReference>
<dbReference type="InterPro" id="IPR032710">
    <property type="entry name" value="NTF2-like_dom_sf"/>
</dbReference>
<evidence type="ECO:0000313" key="2">
    <source>
        <dbReference type="EMBL" id="AJA10189.1"/>
    </source>
</evidence>
<sequence length="155" mass="16961">MNRILFAASAALFVMAAAPVASAQMPTWSAEQTEAWKIVQQSWVDDVAQNGKWPANYADPQMVVWSAEFAAPRGKDSAVRWTKFQTTQGKVIQYELAPQSISLSGNTAVVTYALTIVTQRGTDKPDWGKEGIVETLVRSGTDWKFLSSTSFALGK</sequence>
<dbReference type="Proteomes" id="UP000030907">
    <property type="component" value="Chromosome"/>
</dbReference>
<dbReference type="Gene3D" id="3.10.450.50">
    <property type="match status" value="1"/>
</dbReference>
<evidence type="ECO:0000313" key="3">
    <source>
        <dbReference type="Proteomes" id="UP000030907"/>
    </source>
</evidence>
<evidence type="ECO:0008006" key="4">
    <source>
        <dbReference type="Google" id="ProtNLM"/>
    </source>
</evidence>
<feature type="chain" id="PRO_5002031854" description="DUF4440 domain-containing protein" evidence="1">
    <location>
        <begin position="24"/>
        <end position="155"/>
    </location>
</feature>
<keyword evidence="3" id="KW-1185">Reference proteome</keyword>